<name>A0A430B1W3_9ENTE</name>
<evidence type="ECO:0000313" key="7">
    <source>
        <dbReference type="Proteomes" id="UP000287605"/>
    </source>
</evidence>
<dbReference type="GO" id="GO:0003700">
    <property type="term" value="F:DNA-binding transcription factor activity"/>
    <property type="evidence" value="ECO:0007669"/>
    <property type="project" value="InterPro"/>
</dbReference>
<dbReference type="GO" id="GO:0003677">
    <property type="term" value="F:DNA binding"/>
    <property type="evidence" value="ECO:0007669"/>
    <property type="project" value="UniProtKB-KW"/>
</dbReference>
<dbReference type="OrthoDB" id="1648815at2"/>
<dbReference type="PROSITE" id="PS51071">
    <property type="entry name" value="HTH_RPIR"/>
    <property type="match status" value="1"/>
</dbReference>
<evidence type="ECO:0000256" key="1">
    <source>
        <dbReference type="ARBA" id="ARBA00023015"/>
    </source>
</evidence>
<dbReference type="AlphaFoldDB" id="A0A430B1W3"/>
<keyword evidence="3" id="KW-0804">Transcription</keyword>
<dbReference type="SUPFAM" id="SSF46689">
    <property type="entry name" value="Homeodomain-like"/>
    <property type="match status" value="1"/>
</dbReference>
<dbReference type="InterPro" id="IPR047640">
    <property type="entry name" value="RpiR-like"/>
</dbReference>
<dbReference type="InterPro" id="IPR001347">
    <property type="entry name" value="SIS_dom"/>
</dbReference>
<dbReference type="Gene3D" id="3.40.50.10490">
    <property type="entry name" value="Glucose-6-phosphate isomerase like protein, domain 1"/>
    <property type="match status" value="1"/>
</dbReference>
<dbReference type="InterPro" id="IPR000281">
    <property type="entry name" value="HTH_RpiR"/>
</dbReference>
<dbReference type="Pfam" id="PF01418">
    <property type="entry name" value="HTH_6"/>
    <property type="match status" value="1"/>
</dbReference>
<dbReference type="CDD" id="cd05013">
    <property type="entry name" value="SIS_RpiR"/>
    <property type="match status" value="1"/>
</dbReference>
<feature type="domain" description="HTH rpiR-type" evidence="4">
    <location>
        <begin position="1"/>
        <end position="73"/>
    </location>
</feature>
<evidence type="ECO:0000256" key="2">
    <source>
        <dbReference type="ARBA" id="ARBA00023125"/>
    </source>
</evidence>
<evidence type="ECO:0000259" key="5">
    <source>
        <dbReference type="PROSITE" id="PS51464"/>
    </source>
</evidence>
<dbReference type="PROSITE" id="PS51464">
    <property type="entry name" value="SIS"/>
    <property type="match status" value="1"/>
</dbReference>
<dbReference type="Proteomes" id="UP000287605">
    <property type="component" value="Unassembled WGS sequence"/>
</dbReference>
<evidence type="ECO:0000259" key="4">
    <source>
        <dbReference type="PROSITE" id="PS51071"/>
    </source>
</evidence>
<reference evidence="6 7" key="1">
    <citation type="submission" date="2017-05" db="EMBL/GenBank/DDBJ databases">
        <title>Vagococcus spp. assemblies.</title>
        <authorList>
            <person name="Gulvik C.A."/>
        </authorList>
    </citation>
    <scope>NUCLEOTIDE SEQUENCE [LARGE SCALE GENOMIC DNA]</scope>
    <source>
        <strain evidence="6 7">CCUG 51432</strain>
    </source>
</reference>
<dbReference type="PANTHER" id="PTHR30514:SF1">
    <property type="entry name" value="HTH-TYPE TRANSCRIPTIONAL REGULATOR HEXR-RELATED"/>
    <property type="match status" value="1"/>
</dbReference>
<protein>
    <submittedName>
        <fullName evidence="6">RpiR family transcriptional regulator</fullName>
    </submittedName>
</protein>
<evidence type="ECO:0000256" key="3">
    <source>
        <dbReference type="ARBA" id="ARBA00023163"/>
    </source>
</evidence>
<dbReference type="EMBL" id="NGKA01000003">
    <property type="protein sequence ID" value="RSU14298.1"/>
    <property type="molecule type" value="Genomic_DNA"/>
</dbReference>
<keyword evidence="2" id="KW-0238">DNA-binding</keyword>
<dbReference type="GO" id="GO:0097367">
    <property type="term" value="F:carbohydrate derivative binding"/>
    <property type="evidence" value="ECO:0007669"/>
    <property type="project" value="InterPro"/>
</dbReference>
<dbReference type="SUPFAM" id="SSF53697">
    <property type="entry name" value="SIS domain"/>
    <property type="match status" value="1"/>
</dbReference>
<comment type="caution">
    <text evidence="6">The sequence shown here is derived from an EMBL/GenBank/DDBJ whole genome shotgun (WGS) entry which is preliminary data.</text>
</comment>
<dbReference type="InterPro" id="IPR035472">
    <property type="entry name" value="RpiR-like_SIS"/>
</dbReference>
<keyword evidence="7" id="KW-1185">Reference proteome</keyword>
<keyword evidence="1" id="KW-0805">Transcription regulation</keyword>
<feature type="domain" description="SIS" evidence="5">
    <location>
        <begin position="107"/>
        <end position="249"/>
    </location>
</feature>
<sequence>MLFLPHKVELKNVEIDIYNYIAANVDKVIYMRIRDLASATHVSTTTILRFCKKFECEGFTDFKLKLQQYVKEQTEKHQDIQRVDEMPYIDFLRRTTNDSFQQKIDEAAEILLEVDLVLFVGIGSSGIIAAYGAMLFSSMFTLALPITDPLNTPLTNISRELNKRICLVSLSVSGENQDLIDYINQLKIHQAKIISITNSSNSTISNMSDVNIPYYTGTEMFQDTNITSQLPVTYILEILAKRVYNQKHSS</sequence>
<dbReference type="Gene3D" id="1.10.10.10">
    <property type="entry name" value="Winged helix-like DNA-binding domain superfamily/Winged helix DNA-binding domain"/>
    <property type="match status" value="1"/>
</dbReference>
<dbReference type="GO" id="GO:1901135">
    <property type="term" value="P:carbohydrate derivative metabolic process"/>
    <property type="evidence" value="ECO:0007669"/>
    <property type="project" value="InterPro"/>
</dbReference>
<dbReference type="RefSeq" id="WP_126807196.1">
    <property type="nucleotide sequence ID" value="NZ_NGKA01000003.1"/>
</dbReference>
<dbReference type="InterPro" id="IPR009057">
    <property type="entry name" value="Homeodomain-like_sf"/>
</dbReference>
<dbReference type="InterPro" id="IPR046348">
    <property type="entry name" value="SIS_dom_sf"/>
</dbReference>
<gene>
    <name evidence="6" type="ORF">CBF29_03075</name>
</gene>
<evidence type="ECO:0000313" key="6">
    <source>
        <dbReference type="EMBL" id="RSU14298.1"/>
    </source>
</evidence>
<proteinExistence type="predicted"/>
<dbReference type="InterPro" id="IPR036388">
    <property type="entry name" value="WH-like_DNA-bd_sf"/>
</dbReference>
<dbReference type="Pfam" id="PF01380">
    <property type="entry name" value="SIS"/>
    <property type="match status" value="1"/>
</dbReference>
<organism evidence="6 7">
    <name type="scientific">Vagococcus elongatus</name>
    <dbReference type="NCBI Taxonomy" id="180344"/>
    <lineage>
        <taxon>Bacteria</taxon>
        <taxon>Bacillati</taxon>
        <taxon>Bacillota</taxon>
        <taxon>Bacilli</taxon>
        <taxon>Lactobacillales</taxon>
        <taxon>Enterococcaceae</taxon>
        <taxon>Vagococcus</taxon>
    </lineage>
</organism>
<accession>A0A430B1W3</accession>
<dbReference type="PANTHER" id="PTHR30514">
    <property type="entry name" value="GLUCOKINASE"/>
    <property type="match status" value="1"/>
</dbReference>